<keyword evidence="10" id="KW-1185">Reference proteome</keyword>
<feature type="region of interest" description="Disordered" evidence="5">
    <location>
        <begin position="528"/>
        <end position="557"/>
    </location>
</feature>
<dbReference type="PANTHER" id="PTHR45875">
    <property type="entry name" value="METHYLTRANSFERASE N6AMT1"/>
    <property type="match status" value="1"/>
</dbReference>
<feature type="domain" description="DUF7059" evidence="7">
    <location>
        <begin position="33"/>
        <end position="111"/>
    </location>
</feature>
<evidence type="ECO:0000313" key="10">
    <source>
        <dbReference type="Proteomes" id="UP001558353"/>
    </source>
</evidence>
<dbReference type="Pfam" id="PF05175">
    <property type="entry name" value="MTS"/>
    <property type="match status" value="1"/>
</dbReference>
<evidence type="ECO:0000256" key="5">
    <source>
        <dbReference type="SAM" id="MobiDB-lite"/>
    </source>
</evidence>
<keyword evidence="3" id="KW-0808">Transferase</keyword>
<feature type="domain" description="DUF7782" evidence="8">
    <location>
        <begin position="401"/>
        <end position="523"/>
    </location>
</feature>
<dbReference type="InterPro" id="IPR002052">
    <property type="entry name" value="DNA_methylase_N6_adenine_CS"/>
</dbReference>
<name>A0ABV3UV67_9CORY</name>
<comment type="similarity">
    <text evidence="1">Belongs to the eukaryotic/archaeal PrmC-related family.</text>
</comment>
<evidence type="ECO:0000259" key="6">
    <source>
        <dbReference type="Pfam" id="PF05175"/>
    </source>
</evidence>
<dbReference type="GO" id="GO:0032259">
    <property type="term" value="P:methylation"/>
    <property type="evidence" value="ECO:0007669"/>
    <property type="project" value="UniProtKB-KW"/>
</dbReference>
<dbReference type="InterPro" id="IPR007848">
    <property type="entry name" value="Small_mtfrase_dom"/>
</dbReference>
<reference evidence="9 10" key="1">
    <citation type="journal article" date="2024" name="Fungal Genet. Biol.">
        <title>The porcine skin microbiome exhibits broad fungal antagonism.</title>
        <authorList>
            <person name="De La Cruz K.F."/>
            <person name="Townsend E.C."/>
            <person name="Alex Cheong J.Z."/>
            <person name="Salamzade R."/>
            <person name="Liu A."/>
            <person name="Sandstrom S."/>
            <person name="Davila E."/>
            <person name="Huang L."/>
            <person name="Xu K.H."/>
            <person name="Wu S.Y."/>
            <person name="Meudt J.J."/>
            <person name="Shanmuganayagam D."/>
            <person name="Gibson A.L.F."/>
            <person name="Kalan L.R."/>
        </authorList>
    </citation>
    <scope>NUCLEOTIDE SEQUENCE [LARGE SCALE GENOMIC DNA]</scope>
    <source>
        <strain evidence="9 10">LK2569</strain>
    </source>
</reference>
<dbReference type="PANTHER" id="PTHR45875:SF1">
    <property type="entry name" value="METHYLTRANSFERASE N6AMT1"/>
    <property type="match status" value="1"/>
</dbReference>
<feature type="compositionally biased region" description="Acidic residues" evidence="5">
    <location>
        <begin position="547"/>
        <end position="557"/>
    </location>
</feature>
<evidence type="ECO:0000259" key="8">
    <source>
        <dbReference type="Pfam" id="PF25004"/>
    </source>
</evidence>
<dbReference type="InterPro" id="IPR055487">
    <property type="entry name" value="DUF7059"/>
</dbReference>
<proteinExistence type="inferred from homology"/>
<sequence length="557" mass="58858">MSTNPIATPPSDRELSGLPALAPRLADALRGLGYGVGGLRSLLGDDGLAALDRGEPEAVVRTIQLALDRPGLAAAVAAFIVGDAVDLIPWLGEELVADCLACGALREIDGRHVAAIDVRPVDVDGVERLVFSDRDASMTDHVPGPDHVLGVGRASRSLLDITPTDPVGTVLDLGAGCGVQALGQHRAASIVATDVHPRACIYAEATLAAAGLRGVSGDAGADAVAEVIEGSWFQPVAGRRFDRIVANPPFVVGVPEVGHVYRDSGLDLDGATELMLREVPDHLEPDGTAHLLGAWVHPDGGDWATRVASWLPKEGVEAWIIQRDIVDPAAYVGTWLRDESIDPRGAEGREKTRRWLDHFAANDVVGIGFGYVTIQRIDGPSSITCEDMPQPLGGPFRDEAAEWLLRSAWLRDKNAEAILAGAYRVRPGVAVERVELAGTADDPEQGFSPAALRVTRTDGPRWSHDTDDAIVRILSALHPDAALSTVLDVMAMLGALPEDGLDEIKEAVVPVIVDLVRHGLVLPAEMIGGEHGTGDTDDSGLDKADTDLNETDTESGR</sequence>
<dbReference type="SUPFAM" id="SSF53335">
    <property type="entry name" value="S-adenosyl-L-methionine-dependent methyltransferases"/>
    <property type="match status" value="1"/>
</dbReference>
<dbReference type="RefSeq" id="WP_368522647.1">
    <property type="nucleotide sequence ID" value="NZ_JAYWMA010000008.1"/>
</dbReference>
<dbReference type="Gene3D" id="3.40.50.150">
    <property type="entry name" value="Vaccinia Virus protein VP39"/>
    <property type="match status" value="1"/>
</dbReference>
<evidence type="ECO:0000256" key="1">
    <source>
        <dbReference type="ARBA" id="ARBA00006149"/>
    </source>
</evidence>
<dbReference type="InterPro" id="IPR052190">
    <property type="entry name" value="Euk-Arch_PrmC-MTase"/>
</dbReference>
<comment type="caution">
    <text evidence="9">The sequence shown here is derived from an EMBL/GenBank/DDBJ whole genome shotgun (WGS) entry which is preliminary data.</text>
</comment>
<keyword evidence="2 9" id="KW-0489">Methyltransferase</keyword>
<evidence type="ECO:0000256" key="2">
    <source>
        <dbReference type="ARBA" id="ARBA00022603"/>
    </source>
</evidence>
<dbReference type="InterPro" id="IPR056684">
    <property type="entry name" value="DUF7782"/>
</dbReference>
<dbReference type="InterPro" id="IPR029063">
    <property type="entry name" value="SAM-dependent_MTases_sf"/>
</dbReference>
<dbReference type="CDD" id="cd02440">
    <property type="entry name" value="AdoMet_MTases"/>
    <property type="match status" value="1"/>
</dbReference>
<evidence type="ECO:0000256" key="4">
    <source>
        <dbReference type="ARBA" id="ARBA00022691"/>
    </source>
</evidence>
<dbReference type="Proteomes" id="UP001558353">
    <property type="component" value="Unassembled WGS sequence"/>
</dbReference>
<dbReference type="Pfam" id="PF25004">
    <property type="entry name" value="DUF7782"/>
    <property type="match status" value="1"/>
</dbReference>
<dbReference type="Pfam" id="PF23186">
    <property type="entry name" value="DUF7059"/>
    <property type="match status" value="1"/>
</dbReference>
<evidence type="ECO:0000259" key="7">
    <source>
        <dbReference type="Pfam" id="PF23186"/>
    </source>
</evidence>
<protein>
    <submittedName>
        <fullName evidence="9">Methyltransferase</fullName>
    </submittedName>
</protein>
<keyword evidence="4" id="KW-0949">S-adenosyl-L-methionine</keyword>
<dbReference type="GO" id="GO:0008168">
    <property type="term" value="F:methyltransferase activity"/>
    <property type="evidence" value="ECO:0007669"/>
    <property type="project" value="UniProtKB-KW"/>
</dbReference>
<organism evidence="9 10">
    <name type="scientific">Corynebacterium xerosis</name>
    <dbReference type="NCBI Taxonomy" id="1725"/>
    <lineage>
        <taxon>Bacteria</taxon>
        <taxon>Bacillati</taxon>
        <taxon>Actinomycetota</taxon>
        <taxon>Actinomycetes</taxon>
        <taxon>Mycobacteriales</taxon>
        <taxon>Corynebacteriaceae</taxon>
        <taxon>Corynebacterium</taxon>
    </lineage>
</organism>
<dbReference type="EMBL" id="JAYWMA010000008">
    <property type="protein sequence ID" value="MEX3529092.1"/>
    <property type="molecule type" value="Genomic_DNA"/>
</dbReference>
<dbReference type="PROSITE" id="PS00092">
    <property type="entry name" value="N6_MTASE"/>
    <property type="match status" value="1"/>
</dbReference>
<accession>A0ABV3UV67</accession>
<evidence type="ECO:0000313" key="9">
    <source>
        <dbReference type="EMBL" id="MEX3529092.1"/>
    </source>
</evidence>
<feature type="domain" description="Methyltransferase small" evidence="6">
    <location>
        <begin position="153"/>
        <end position="255"/>
    </location>
</feature>
<evidence type="ECO:0000256" key="3">
    <source>
        <dbReference type="ARBA" id="ARBA00022679"/>
    </source>
</evidence>
<gene>
    <name evidence="9" type="ORF">VVR64_08475</name>
</gene>